<dbReference type="PANTHER" id="PTHR33495">
    <property type="entry name" value="ANTI-SIGMA FACTOR ANTAGONIST TM_1081-RELATED-RELATED"/>
    <property type="match status" value="1"/>
</dbReference>
<dbReference type="OrthoDB" id="2468251at2"/>
<dbReference type="AlphaFoldDB" id="A0A1G8V405"/>
<dbReference type="InterPro" id="IPR002645">
    <property type="entry name" value="STAS_dom"/>
</dbReference>
<dbReference type="Gene3D" id="3.30.750.24">
    <property type="entry name" value="STAS domain"/>
    <property type="match status" value="1"/>
</dbReference>
<dbReference type="GO" id="GO:0043856">
    <property type="term" value="F:anti-sigma factor antagonist activity"/>
    <property type="evidence" value="ECO:0007669"/>
    <property type="project" value="TreeGrafter"/>
</dbReference>
<dbReference type="InterPro" id="IPR036513">
    <property type="entry name" value="STAS_dom_sf"/>
</dbReference>
<dbReference type="RefSeq" id="WP_093194196.1">
    <property type="nucleotide sequence ID" value="NZ_FNEV01000008.1"/>
</dbReference>
<sequence>MIDITQYTVDNEWMLMMRGSIDIETVDELRKITLLSSVKRVHIDFEEVEFMDSTGIGWLLHFVRELQKHYERVRIVHPSEDIREMFDVVEFAEIVGEEVIA</sequence>
<reference evidence="3" key="1">
    <citation type="submission" date="2016-10" db="EMBL/GenBank/DDBJ databases">
        <authorList>
            <person name="Varghese N."/>
            <person name="Submissions S."/>
        </authorList>
    </citation>
    <scope>NUCLEOTIDE SEQUENCE [LARGE SCALE GENOMIC DNA]</scope>
    <source>
        <strain evidence="3">DSM 4771</strain>
    </source>
</reference>
<dbReference type="STRING" id="86666.SAMN04490247_2489"/>
<dbReference type="Proteomes" id="UP000199225">
    <property type="component" value="Unassembled WGS sequence"/>
</dbReference>
<keyword evidence="3" id="KW-1185">Reference proteome</keyword>
<proteinExistence type="predicted"/>
<feature type="domain" description="STAS" evidence="1">
    <location>
        <begin position="2"/>
        <end position="101"/>
    </location>
</feature>
<accession>A0A1G8V405</accession>
<dbReference type="PANTHER" id="PTHR33495:SF2">
    <property type="entry name" value="ANTI-SIGMA FACTOR ANTAGONIST TM_1081-RELATED"/>
    <property type="match status" value="1"/>
</dbReference>
<evidence type="ECO:0000313" key="3">
    <source>
        <dbReference type="Proteomes" id="UP000199225"/>
    </source>
</evidence>
<protein>
    <submittedName>
        <fullName evidence="2">Anti-sigma B factor antagonist</fullName>
    </submittedName>
</protein>
<evidence type="ECO:0000313" key="2">
    <source>
        <dbReference type="EMBL" id="SDJ60808.1"/>
    </source>
</evidence>
<gene>
    <name evidence="2" type="ORF">SAMN04490247_2489</name>
</gene>
<dbReference type="PROSITE" id="PS50801">
    <property type="entry name" value="STAS"/>
    <property type="match status" value="1"/>
</dbReference>
<dbReference type="CDD" id="cd07043">
    <property type="entry name" value="STAS_anti-anti-sigma_factors"/>
    <property type="match status" value="1"/>
</dbReference>
<dbReference type="EMBL" id="FNEV01000008">
    <property type="protein sequence ID" value="SDJ60808.1"/>
    <property type="molecule type" value="Genomic_DNA"/>
</dbReference>
<evidence type="ECO:0000259" key="1">
    <source>
        <dbReference type="PROSITE" id="PS50801"/>
    </source>
</evidence>
<dbReference type="SUPFAM" id="SSF52091">
    <property type="entry name" value="SpoIIaa-like"/>
    <property type="match status" value="1"/>
</dbReference>
<name>A0A1G8V405_9BACI</name>
<dbReference type="Pfam" id="PF01740">
    <property type="entry name" value="STAS"/>
    <property type="match status" value="1"/>
</dbReference>
<organism evidence="2 3">
    <name type="scientific">Salimicrobium halophilum</name>
    <dbReference type="NCBI Taxonomy" id="86666"/>
    <lineage>
        <taxon>Bacteria</taxon>
        <taxon>Bacillati</taxon>
        <taxon>Bacillota</taxon>
        <taxon>Bacilli</taxon>
        <taxon>Bacillales</taxon>
        <taxon>Bacillaceae</taxon>
        <taxon>Salimicrobium</taxon>
    </lineage>
</organism>